<gene>
    <name evidence="1" type="ORF">Patl1_27794</name>
</gene>
<dbReference type="Proteomes" id="UP001164250">
    <property type="component" value="Chromosome 5"/>
</dbReference>
<evidence type="ECO:0000313" key="1">
    <source>
        <dbReference type="EMBL" id="KAJ0096999.1"/>
    </source>
</evidence>
<reference evidence="2" key="1">
    <citation type="journal article" date="2023" name="G3 (Bethesda)">
        <title>Genome assembly and association tests identify interacting loci associated with vigor, precocity, and sex in interspecific pistachio rootstocks.</title>
        <authorList>
            <person name="Palmer W."/>
            <person name="Jacygrad E."/>
            <person name="Sagayaradj S."/>
            <person name="Cavanaugh K."/>
            <person name="Han R."/>
            <person name="Bertier L."/>
            <person name="Beede B."/>
            <person name="Kafkas S."/>
            <person name="Golino D."/>
            <person name="Preece J."/>
            <person name="Michelmore R."/>
        </authorList>
    </citation>
    <scope>NUCLEOTIDE SEQUENCE [LARGE SCALE GENOMIC DNA]</scope>
</reference>
<evidence type="ECO:0000313" key="2">
    <source>
        <dbReference type="Proteomes" id="UP001164250"/>
    </source>
</evidence>
<dbReference type="EMBL" id="CM047901">
    <property type="protein sequence ID" value="KAJ0096999.1"/>
    <property type="molecule type" value="Genomic_DNA"/>
</dbReference>
<comment type="caution">
    <text evidence="1">The sequence shown here is derived from an EMBL/GenBank/DDBJ whole genome shotgun (WGS) entry which is preliminary data.</text>
</comment>
<accession>A0ACC1BDI0</accession>
<proteinExistence type="predicted"/>
<protein>
    <submittedName>
        <fullName evidence="1">Uncharacterized protein</fullName>
    </submittedName>
</protein>
<organism evidence="1 2">
    <name type="scientific">Pistacia atlantica</name>
    <dbReference type="NCBI Taxonomy" id="434234"/>
    <lineage>
        <taxon>Eukaryota</taxon>
        <taxon>Viridiplantae</taxon>
        <taxon>Streptophyta</taxon>
        <taxon>Embryophyta</taxon>
        <taxon>Tracheophyta</taxon>
        <taxon>Spermatophyta</taxon>
        <taxon>Magnoliopsida</taxon>
        <taxon>eudicotyledons</taxon>
        <taxon>Gunneridae</taxon>
        <taxon>Pentapetalae</taxon>
        <taxon>rosids</taxon>
        <taxon>malvids</taxon>
        <taxon>Sapindales</taxon>
        <taxon>Anacardiaceae</taxon>
        <taxon>Pistacia</taxon>
    </lineage>
</organism>
<keyword evidence="2" id="KW-1185">Reference proteome</keyword>
<name>A0ACC1BDI0_9ROSI</name>
<sequence>MASSYVVLLLFMFIQVNAGQSDQQNLISLDSELSPTKGPISWFSYSGRFAFGFYKQGSGFSVGIWLLIVPEVTIVWTTSRDDAPVSSNAKL</sequence>